<organism evidence="1 2">
    <name type="scientific">Nannocystis radixulma</name>
    <dbReference type="NCBI Taxonomy" id="2995305"/>
    <lineage>
        <taxon>Bacteria</taxon>
        <taxon>Pseudomonadati</taxon>
        <taxon>Myxococcota</taxon>
        <taxon>Polyangia</taxon>
        <taxon>Nannocystales</taxon>
        <taxon>Nannocystaceae</taxon>
        <taxon>Nannocystis</taxon>
    </lineage>
</organism>
<dbReference type="EMBL" id="JAQNDN010000004">
    <property type="protein sequence ID" value="MDC0668301.1"/>
    <property type="molecule type" value="Genomic_DNA"/>
</dbReference>
<dbReference type="Proteomes" id="UP001217838">
    <property type="component" value="Unassembled WGS sequence"/>
</dbReference>
<dbReference type="Pfam" id="PF05019">
    <property type="entry name" value="Coq4"/>
    <property type="match status" value="1"/>
</dbReference>
<evidence type="ECO:0000313" key="2">
    <source>
        <dbReference type="Proteomes" id="UP001217838"/>
    </source>
</evidence>
<reference evidence="1 2" key="1">
    <citation type="submission" date="2022-11" db="EMBL/GenBank/DDBJ databases">
        <title>Minimal conservation of predation-associated metabolite biosynthetic gene clusters underscores biosynthetic potential of Myxococcota including descriptions for ten novel species: Archangium lansinium sp. nov., Myxococcus landrumus sp. nov., Nannocystis bai.</title>
        <authorList>
            <person name="Ahearne A."/>
            <person name="Stevens C."/>
            <person name="Dowd S."/>
        </authorList>
    </citation>
    <scope>NUCLEOTIDE SEQUENCE [LARGE SCALE GENOMIC DNA]</scope>
    <source>
        <strain evidence="1 2">NCELM</strain>
    </source>
</reference>
<dbReference type="InterPro" id="IPR007715">
    <property type="entry name" value="Coq4"/>
</dbReference>
<gene>
    <name evidence="1" type="ORF">POL58_11150</name>
</gene>
<dbReference type="PANTHER" id="PTHR12922:SF7">
    <property type="entry name" value="UBIQUINONE BIOSYNTHESIS PROTEIN COQ4 HOMOLOG, MITOCHONDRIAL"/>
    <property type="match status" value="1"/>
</dbReference>
<dbReference type="RefSeq" id="WP_271997296.1">
    <property type="nucleotide sequence ID" value="NZ_JAQNDN010000004.1"/>
</dbReference>
<proteinExistence type="predicted"/>
<evidence type="ECO:0000313" key="1">
    <source>
        <dbReference type="EMBL" id="MDC0668301.1"/>
    </source>
</evidence>
<comment type="caution">
    <text evidence="1">The sequence shown here is derived from an EMBL/GenBank/DDBJ whole genome shotgun (WGS) entry which is preliminary data.</text>
</comment>
<name>A0ABT5B5G2_9BACT</name>
<protein>
    <submittedName>
        <fullName evidence="1">Coq4 family protein</fullName>
    </submittedName>
</protein>
<sequence>MMHRYDIGRAMRAMKVLEHEQDNIQQVFEIADALPGHAALLAVWRLRRSAFGRRLLAERPSMTHILRDRARLAAMPADSLAAGYLRFMDSERLDADALVVADCAVRRATYAPSGDEDYVWEHIRDTHDLWHVVTGFHGDLIGEPALQAFMCAQLGHPGSAALALLVFAKAPPGVRPRLVEGFMMGLRARGLLGQDWESLLPLPLADVRRRLRVRPVSHYTPMYVARA</sequence>
<dbReference type="PANTHER" id="PTHR12922">
    <property type="entry name" value="UBIQUINONE BIOSYNTHESIS PROTEIN"/>
    <property type="match status" value="1"/>
</dbReference>
<accession>A0ABT5B5G2</accession>
<keyword evidence="2" id="KW-1185">Reference proteome</keyword>